<evidence type="ECO:0000256" key="1">
    <source>
        <dbReference type="SAM" id="MobiDB-lite"/>
    </source>
</evidence>
<keyword evidence="3" id="KW-1185">Reference proteome</keyword>
<feature type="region of interest" description="Disordered" evidence="1">
    <location>
        <begin position="1"/>
        <end position="20"/>
    </location>
</feature>
<evidence type="ECO:0000313" key="3">
    <source>
        <dbReference type="Proteomes" id="UP001153292"/>
    </source>
</evidence>
<proteinExistence type="predicted"/>
<gene>
    <name evidence="2" type="ORF">CHILSU_LOCUS6312</name>
</gene>
<dbReference type="EMBL" id="OU963915">
    <property type="protein sequence ID" value="CAH2986616.1"/>
    <property type="molecule type" value="Genomic_DNA"/>
</dbReference>
<feature type="region of interest" description="Disordered" evidence="1">
    <location>
        <begin position="812"/>
        <end position="872"/>
    </location>
</feature>
<sequence length="1097" mass="124142">MFRTASVEGSGPRTPPAYAPHPPYVPPRFFPPRIRPPPPQYCFDAARFACDASKPRYLDVERERLVTRWLAEANEALVRRERPPRYKPRSSERRPDFLERRPNAPEWADNFLLGRRNGSTEPEDDSSEVMTLKEFVDKFSLPRVVKFEGEERPVLLYRVLEAHRRVEAVPLSGKKGKMVGKPLYIPDSYDGWFSACGCRGGALASARGSIAALLRARAFALVSPRAISAYRARPTSDSGRVGAQYERAAARPGTPLRLAGVFADGSKAKAPKYAQLIDPQGNELFVPINTKGELYEVCPEELTPAEWDSAGEGPATPPPPDAGTKAHRLPHLLSLWRLPTRVRLLAGTVPIEMAHDVGDDLLLRASVTEPVLVMCTLPEYNGLPSSPSKQVDPRYHAKEALQLLPLNGNIRIRRTQLGFDSEKRMFLSARLQKALTFCQLNVDNWIRQISYANHSVFGKAKTTEEHLKEDHEPVKFEKEKKFTLQGLKIDTSRLFGKSDKVLKDIPDETEGSIIFLSKNELEHMNYDVYSDDEGKDDPKSDEKIEQELFSNDKMQVFREDSGQKKNKWFKNIKLLKSTERLDEKITAIENNDKHRDFKDPFDPSAEKHSSIERYQDMAKLIEDRFGGTRKNDGTAEKSHSYKSLTTSSSDMGTSQCSSNHKKPILTKSVSVQTGMPDGTYNTDEDSGINMKHGRKNLSVDQINYCGSMESDTSSGRKLKSLDENMLKKSMATKSSTNLERRQRIQPDLIPEKAIVKSESYNQIQSCEDINMFGVGSLYNDSDFEINYKQHSFITEKLCSEFHVKTKRVLSKSTSNLLHPKKPNEKKEGNNSNSMPTKTERSSDGDKLLNFRKKIDKPRAPTPKSEIEEDLIPVDISEEEPNVQVRIRRSISSIQKRKLPVIEDLPYGQVADAVQIEEEKVDSDTSSDNIYAEICTPNGHKNSDEESYDNNIDVLATDPVICNVKKEVIIRNDERARQMIENQENPFRHIEVVVIEKTTDFDLDNSSMASSDIEDLGSKNDVTIAIDSWERHKANNFESKVHAIRLEITSNMDDYPNENERQIIEPTEVVLTKDHLSFSNSIHLNGTYPSEAIYDTLK</sequence>
<feature type="region of interest" description="Disordered" evidence="1">
    <location>
        <begin position="626"/>
        <end position="660"/>
    </location>
</feature>
<dbReference type="Proteomes" id="UP001153292">
    <property type="component" value="Chromosome 22"/>
</dbReference>
<protein>
    <recommendedName>
        <fullName evidence="4">CABIT domain-containing protein</fullName>
    </recommendedName>
</protein>
<evidence type="ECO:0000313" key="2">
    <source>
        <dbReference type="EMBL" id="CAH2986616.1"/>
    </source>
</evidence>
<evidence type="ECO:0008006" key="4">
    <source>
        <dbReference type="Google" id="ProtNLM"/>
    </source>
</evidence>
<name>A0ABN8L7P7_CHISP</name>
<feature type="compositionally biased region" description="Basic and acidic residues" evidence="1">
    <location>
        <begin position="837"/>
        <end position="848"/>
    </location>
</feature>
<organism evidence="2 3">
    <name type="scientific">Chilo suppressalis</name>
    <name type="common">Asiatic rice borer moth</name>
    <dbReference type="NCBI Taxonomy" id="168631"/>
    <lineage>
        <taxon>Eukaryota</taxon>
        <taxon>Metazoa</taxon>
        <taxon>Ecdysozoa</taxon>
        <taxon>Arthropoda</taxon>
        <taxon>Hexapoda</taxon>
        <taxon>Insecta</taxon>
        <taxon>Pterygota</taxon>
        <taxon>Neoptera</taxon>
        <taxon>Endopterygota</taxon>
        <taxon>Lepidoptera</taxon>
        <taxon>Glossata</taxon>
        <taxon>Ditrysia</taxon>
        <taxon>Pyraloidea</taxon>
        <taxon>Crambidae</taxon>
        <taxon>Crambinae</taxon>
        <taxon>Chilo</taxon>
    </lineage>
</organism>
<accession>A0ABN8L7P7</accession>
<reference evidence="2" key="1">
    <citation type="submission" date="2021-12" db="EMBL/GenBank/DDBJ databases">
        <authorList>
            <person name="King R."/>
        </authorList>
    </citation>
    <scope>NUCLEOTIDE SEQUENCE</scope>
</reference>
<feature type="compositionally biased region" description="Basic and acidic residues" evidence="1">
    <location>
        <begin position="626"/>
        <end position="639"/>
    </location>
</feature>